<sequence length="159" mass="18058">MIEFRVCGMHESDQVINSVASFSSASKIDEFRKGQQHDRIPNAIKKNQLHYQEQTGGEPNPYIEHRINTGDSPPVSVPPYRLSPVKKELLKKELDKLLEENIIEECKSPYAAPVVHVPKSNGNIRLCTDYRGLNAITIADSFPLPRMDALFMLRNIHFS</sequence>
<dbReference type="InterPro" id="IPR043502">
    <property type="entry name" value="DNA/RNA_pol_sf"/>
</dbReference>
<evidence type="ECO:0008006" key="3">
    <source>
        <dbReference type="Google" id="ProtNLM"/>
    </source>
</evidence>
<gene>
    <name evidence="1" type="ORF">AVEN_130077_1</name>
</gene>
<dbReference type="EMBL" id="BGPR01000640">
    <property type="protein sequence ID" value="GBM29595.1"/>
    <property type="molecule type" value="Genomic_DNA"/>
</dbReference>
<organism evidence="1 2">
    <name type="scientific">Araneus ventricosus</name>
    <name type="common">Orbweaver spider</name>
    <name type="synonym">Epeira ventricosa</name>
    <dbReference type="NCBI Taxonomy" id="182803"/>
    <lineage>
        <taxon>Eukaryota</taxon>
        <taxon>Metazoa</taxon>
        <taxon>Ecdysozoa</taxon>
        <taxon>Arthropoda</taxon>
        <taxon>Chelicerata</taxon>
        <taxon>Arachnida</taxon>
        <taxon>Araneae</taxon>
        <taxon>Araneomorphae</taxon>
        <taxon>Entelegynae</taxon>
        <taxon>Araneoidea</taxon>
        <taxon>Araneidae</taxon>
        <taxon>Araneus</taxon>
    </lineage>
</organism>
<keyword evidence="2" id="KW-1185">Reference proteome</keyword>
<dbReference type="PANTHER" id="PTHR24559">
    <property type="entry name" value="TRANSPOSON TY3-I GAG-POL POLYPROTEIN"/>
    <property type="match status" value="1"/>
</dbReference>
<dbReference type="SUPFAM" id="SSF56672">
    <property type="entry name" value="DNA/RNA polymerases"/>
    <property type="match status" value="1"/>
</dbReference>
<reference evidence="1 2" key="1">
    <citation type="journal article" date="2019" name="Sci. Rep.">
        <title>Orb-weaving spider Araneus ventricosus genome elucidates the spidroin gene catalogue.</title>
        <authorList>
            <person name="Kono N."/>
            <person name="Nakamura H."/>
            <person name="Ohtoshi R."/>
            <person name="Moran D.A.P."/>
            <person name="Shinohara A."/>
            <person name="Yoshida Y."/>
            <person name="Fujiwara M."/>
            <person name="Mori M."/>
            <person name="Tomita M."/>
            <person name="Arakawa K."/>
        </authorList>
    </citation>
    <scope>NUCLEOTIDE SEQUENCE [LARGE SCALE GENOMIC DNA]</scope>
</reference>
<accession>A0A4Y2ENX0</accession>
<proteinExistence type="predicted"/>
<comment type="caution">
    <text evidence="1">The sequence shown here is derived from an EMBL/GenBank/DDBJ whole genome shotgun (WGS) entry which is preliminary data.</text>
</comment>
<dbReference type="GO" id="GO:0071897">
    <property type="term" value="P:DNA biosynthetic process"/>
    <property type="evidence" value="ECO:0007669"/>
    <property type="project" value="UniProtKB-ARBA"/>
</dbReference>
<dbReference type="Proteomes" id="UP000499080">
    <property type="component" value="Unassembled WGS sequence"/>
</dbReference>
<dbReference type="OrthoDB" id="4928101at2759"/>
<dbReference type="AlphaFoldDB" id="A0A4Y2ENX0"/>
<evidence type="ECO:0000313" key="2">
    <source>
        <dbReference type="Proteomes" id="UP000499080"/>
    </source>
</evidence>
<dbReference type="PANTHER" id="PTHR24559:SF444">
    <property type="entry name" value="REVERSE TRANSCRIPTASE DOMAIN-CONTAINING PROTEIN"/>
    <property type="match status" value="1"/>
</dbReference>
<evidence type="ECO:0000313" key="1">
    <source>
        <dbReference type="EMBL" id="GBM29595.1"/>
    </source>
</evidence>
<name>A0A4Y2ENX0_ARAVE</name>
<dbReference type="InterPro" id="IPR053134">
    <property type="entry name" value="RNA-dir_DNA_polymerase"/>
</dbReference>
<dbReference type="Gene3D" id="3.10.10.10">
    <property type="entry name" value="HIV Type 1 Reverse Transcriptase, subunit A, domain 1"/>
    <property type="match status" value="1"/>
</dbReference>
<protein>
    <recommendedName>
        <fullName evidence="3">Transposon Ty3-I Gag-Pol polyprotein</fullName>
    </recommendedName>
</protein>